<name>A0ABX5QI64_9MICO</name>
<accession>A0ABX5QI64</accession>
<evidence type="ECO:0000256" key="1">
    <source>
        <dbReference type="SAM" id="MobiDB-lite"/>
    </source>
</evidence>
<keyword evidence="3" id="KW-1185">Reference proteome</keyword>
<protein>
    <submittedName>
        <fullName evidence="2">Uncharacterized protein</fullName>
    </submittedName>
</protein>
<gene>
    <name evidence="2" type="ORF">Leucomu_13485</name>
</gene>
<organism evidence="2 3">
    <name type="scientific">Leucobacter muris</name>
    <dbReference type="NCBI Taxonomy" id="1935379"/>
    <lineage>
        <taxon>Bacteria</taxon>
        <taxon>Bacillati</taxon>
        <taxon>Actinomycetota</taxon>
        <taxon>Actinomycetes</taxon>
        <taxon>Micrococcales</taxon>
        <taxon>Microbacteriaceae</taxon>
        <taxon>Leucobacter</taxon>
    </lineage>
</organism>
<sequence length="125" mass="13261">MAELKEYTVEIEGVPHTMLLSEADAAKRGLIDPDAGPIVDVEAVVEARVAEIRADLETEHETRVAAIEAEHAARAQALEQEFETRLETALAEAAAAAPEPGGAADPEKPKRQRSPKAGEGDPATK</sequence>
<feature type="compositionally biased region" description="Basic and acidic residues" evidence="1">
    <location>
        <begin position="116"/>
        <end position="125"/>
    </location>
</feature>
<reference evidence="2 3" key="1">
    <citation type="submission" date="2019-01" db="EMBL/GenBank/DDBJ databases">
        <title>Leucobacter muris sp. nov. isolated from the nose of a laboratory mouse.</title>
        <authorList>
            <person name="Benga L."/>
            <person name="Sproeer C."/>
            <person name="Schumann P."/>
            <person name="Verbarg S."/>
            <person name="Bunk B."/>
            <person name="Engelhardt E."/>
            <person name="Benten P.M."/>
            <person name="Sager M."/>
        </authorList>
    </citation>
    <scope>NUCLEOTIDE SEQUENCE [LARGE SCALE GENOMIC DNA]</scope>
    <source>
        <strain evidence="2 3">DSM 101948</strain>
    </source>
</reference>
<dbReference type="Proteomes" id="UP000285768">
    <property type="component" value="Chromosome"/>
</dbReference>
<evidence type="ECO:0000313" key="3">
    <source>
        <dbReference type="Proteomes" id="UP000285768"/>
    </source>
</evidence>
<dbReference type="RefSeq" id="WP_128387528.1">
    <property type="nucleotide sequence ID" value="NZ_CP035037.1"/>
</dbReference>
<feature type="compositionally biased region" description="Low complexity" evidence="1">
    <location>
        <begin position="90"/>
        <end position="104"/>
    </location>
</feature>
<feature type="region of interest" description="Disordered" evidence="1">
    <location>
        <begin position="90"/>
        <end position="125"/>
    </location>
</feature>
<proteinExistence type="predicted"/>
<evidence type="ECO:0000313" key="2">
    <source>
        <dbReference type="EMBL" id="QAB18786.1"/>
    </source>
</evidence>
<dbReference type="EMBL" id="CP035037">
    <property type="protein sequence ID" value="QAB18786.1"/>
    <property type="molecule type" value="Genomic_DNA"/>
</dbReference>